<evidence type="ECO:0000256" key="2">
    <source>
        <dbReference type="ARBA" id="ARBA00010290"/>
    </source>
</evidence>
<keyword evidence="6" id="KW-0931">ER-Golgi transport</keyword>
<evidence type="ECO:0000256" key="7">
    <source>
        <dbReference type="ARBA" id="ARBA00022927"/>
    </source>
</evidence>
<proteinExistence type="inferred from homology"/>
<feature type="binding site" evidence="12">
    <location>
        <position position="25"/>
    </location>
    <ligand>
        <name>Mg(2+)</name>
        <dbReference type="ChEBI" id="CHEBI:18420"/>
    </ligand>
</feature>
<evidence type="ECO:0000256" key="12">
    <source>
        <dbReference type="PIRSR" id="PIRSR606689-2"/>
    </source>
</evidence>
<dbReference type="NCBIfam" id="TIGR00231">
    <property type="entry name" value="small_GTP"/>
    <property type="match status" value="1"/>
</dbReference>
<evidence type="ECO:0000313" key="14">
    <source>
        <dbReference type="EMBL" id="KAF2075213.1"/>
    </source>
</evidence>
<evidence type="ECO:0000256" key="5">
    <source>
        <dbReference type="ARBA" id="ARBA00022741"/>
    </source>
</evidence>
<dbReference type="FunFam" id="3.40.50.300:FF:003500">
    <property type="entry name" value="ADP-ribosylation factor 1"/>
    <property type="match status" value="1"/>
</dbReference>
<keyword evidence="5 11" id="KW-0547">Nucleotide-binding</keyword>
<dbReference type="OrthoDB" id="24754at2759"/>
<keyword evidence="4" id="KW-0519">Myristate</keyword>
<evidence type="ECO:0000256" key="10">
    <source>
        <dbReference type="ARBA" id="ARBA00023288"/>
    </source>
</evidence>
<dbReference type="GO" id="GO:0005794">
    <property type="term" value="C:Golgi apparatus"/>
    <property type="evidence" value="ECO:0007669"/>
    <property type="project" value="UniProtKB-SubCell"/>
</dbReference>
<organism evidence="14 15">
    <name type="scientific">Polysphondylium violaceum</name>
    <dbReference type="NCBI Taxonomy" id="133409"/>
    <lineage>
        <taxon>Eukaryota</taxon>
        <taxon>Amoebozoa</taxon>
        <taxon>Evosea</taxon>
        <taxon>Eumycetozoa</taxon>
        <taxon>Dictyostelia</taxon>
        <taxon>Dictyosteliales</taxon>
        <taxon>Dictyosteliaceae</taxon>
        <taxon>Polysphondylium</taxon>
    </lineage>
</organism>
<evidence type="ECO:0000256" key="8">
    <source>
        <dbReference type="ARBA" id="ARBA00023034"/>
    </source>
</evidence>
<reference evidence="14" key="1">
    <citation type="submission" date="2020-01" db="EMBL/GenBank/DDBJ databases">
        <title>Development of genomics and gene disruption for Polysphondylium violaceum indicates a role for the polyketide synthase stlB in stalk morphogenesis.</title>
        <authorList>
            <person name="Narita B."/>
            <person name="Kawabe Y."/>
            <person name="Kin K."/>
            <person name="Saito T."/>
            <person name="Gibbs R."/>
            <person name="Kuspa A."/>
            <person name="Muzny D."/>
            <person name="Queller D."/>
            <person name="Richards S."/>
            <person name="Strassman J."/>
            <person name="Sucgang R."/>
            <person name="Worley K."/>
            <person name="Schaap P."/>
        </authorList>
    </citation>
    <scope>NUCLEOTIDE SEQUENCE</scope>
    <source>
        <strain evidence="14">QSvi11</strain>
    </source>
</reference>
<evidence type="ECO:0000256" key="3">
    <source>
        <dbReference type="ARBA" id="ARBA00022448"/>
    </source>
</evidence>
<feature type="binding site" evidence="11">
    <location>
        <begin position="120"/>
        <end position="123"/>
    </location>
    <ligand>
        <name>GTP</name>
        <dbReference type="ChEBI" id="CHEBI:37565"/>
    </ligand>
</feature>
<keyword evidence="12" id="KW-0460">Magnesium</keyword>
<keyword evidence="3" id="KW-0813">Transport</keyword>
<evidence type="ECO:0000256" key="11">
    <source>
        <dbReference type="PIRSR" id="PIRSR606689-1"/>
    </source>
</evidence>
<dbReference type="SMART" id="SM00175">
    <property type="entry name" value="RAB"/>
    <property type="match status" value="1"/>
</dbReference>
<dbReference type="EMBL" id="AJWJ01000109">
    <property type="protein sequence ID" value="KAF2075213.1"/>
    <property type="molecule type" value="Genomic_DNA"/>
</dbReference>
<evidence type="ECO:0000256" key="13">
    <source>
        <dbReference type="RuleBase" id="RU003925"/>
    </source>
</evidence>
<dbReference type="InterPro" id="IPR005225">
    <property type="entry name" value="Small_GTP-bd"/>
</dbReference>
<comment type="subcellular location">
    <subcellularLocation>
        <location evidence="1">Golgi apparatus</location>
    </subcellularLocation>
</comment>
<dbReference type="InterPro" id="IPR006689">
    <property type="entry name" value="Small_GTPase_ARF/SAR"/>
</dbReference>
<keyword evidence="10" id="KW-0449">Lipoprotein</keyword>
<comment type="caution">
    <text evidence="14">The sequence shown here is derived from an EMBL/GenBank/DDBJ whole genome shotgun (WGS) entry which is preliminary data.</text>
</comment>
<keyword evidence="8" id="KW-0333">Golgi apparatus</keyword>
<gene>
    <name evidence="14" type="ORF">CYY_003474</name>
</gene>
<keyword evidence="7" id="KW-0653">Protein transport</keyword>
<dbReference type="GO" id="GO:0016192">
    <property type="term" value="P:vesicle-mediated transport"/>
    <property type="evidence" value="ECO:0007669"/>
    <property type="project" value="UniProtKB-KW"/>
</dbReference>
<dbReference type="PANTHER" id="PTHR11711">
    <property type="entry name" value="ADP RIBOSYLATION FACTOR-RELATED"/>
    <property type="match status" value="1"/>
</dbReference>
<dbReference type="SUPFAM" id="SSF52540">
    <property type="entry name" value="P-loop containing nucleoside triphosphate hydrolases"/>
    <property type="match status" value="1"/>
</dbReference>
<dbReference type="SMART" id="SM00177">
    <property type="entry name" value="ARF"/>
    <property type="match status" value="1"/>
</dbReference>
<dbReference type="Gene3D" id="3.40.50.300">
    <property type="entry name" value="P-loop containing nucleotide triphosphate hydrolases"/>
    <property type="match status" value="1"/>
</dbReference>
<dbReference type="InterPro" id="IPR024156">
    <property type="entry name" value="Small_GTPase_ARF"/>
</dbReference>
<keyword evidence="15" id="KW-1185">Reference proteome</keyword>
<sequence>MNFSEIFPKKDMKFLMVGLDDAGKTTILKKLELGEIVTTTPTIGFNVESVQSKNTNITVWDIGGPDKIRPSWRQYYQGVKGLIFVVDSSDLDRIQEASEELHKMLNEDELRDIVLLVLCNKVDLQNSMDVTEVESKLHLYSIPYHRWFIQGTCATTMDGLYEGFDWLSKKF</sequence>
<evidence type="ECO:0000313" key="15">
    <source>
        <dbReference type="Proteomes" id="UP000695562"/>
    </source>
</evidence>
<dbReference type="GO" id="GO:0015031">
    <property type="term" value="P:protein transport"/>
    <property type="evidence" value="ECO:0007669"/>
    <property type="project" value="UniProtKB-KW"/>
</dbReference>
<dbReference type="GO" id="GO:0046872">
    <property type="term" value="F:metal ion binding"/>
    <property type="evidence" value="ECO:0007669"/>
    <property type="project" value="UniProtKB-KW"/>
</dbReference>
<keyword evidence="12" id="KW-0479">Metal-binding</keyword>
<comment type="similarity">
    <text evidence="2 13">Belongs to the small GTPase superfamily. Arf family.</text>
</comment>
<dbReference type="Pfam" id="PF00025">
    <property type="entry name" value="Arf"/>
    <property type="match status" value="1"/>
</dbReference>
<feature type="binding site" evidence="11">
    <location>
        <begin position="18"/>
        <end position="25"/>
    </location>
    <ligand>
        <name>GTP</name>
        <dbReference type="ChEBI" id="CHEBI:37565"/>
    </ligand>
</feature>
<evidence type="ECO:0000256" key="6">
    <source>
        <dbReference type="ARBA" id="ARBA00022892"/>
    </source>
</evidence>
<dbReference type="AlphaFoldDB" id="A0A8J4PUN7"/>
<feature type="binding site" evidence="11">
    <location>
        <position position="64"/>
    </location>
    <ligand>
        <name>GTP</name>
        <dbReference type="ChEBI" id="CHEBI:37565"/>
    </ligand>
</feature>
<dbReference type="PROSITE" id="PS51417">
    <property type="entry name" value="ARF"/>
    <property type="match status" value="1"/>
</dbReference>
<dbReference type="GO" id="GO:0005525">
    <property type="term" value="F:GTP binding"/>
    <property type="evidence" value="ECO:0007669"/>
    <property type="project" value="UniProtKB-KW"/>
</dbReference>
<evidence type="ECO:0000256" key="4">
    <source>
        <dbReference type="ARBA" id="ARBA00022707"/>
    </source>
</evidence>
<dbReference type="SMART" id="SM00178">
    <property type="entry name" value="SAR"/>
    <property type="match status" value="1"/>
</dbReference>
<keyword evidence="9 11" id="KW-0342">GTP-binding</keyword>
<dbReference type="InterPro" id="IPR027417">
    <property type="entry name" value="P-loop_NTPase"/>
</dbReference>
<dbReference type="PRINTS" id="PR00328">
    <property type="entry name" value="SAR1GTPBP"/>
</dbReference>
<feature type="binding site" evidence="12">
    <location>
        <position position="42"/>
    </location>
    <ligand>
        <name>Mg(2+)</name>
        <dbReference type="ChEBI" id="CHEBI:18420"/>
    </ligand>
</feature>
<dbReference type="Proteomes" id="UP000695562">
    <property type="component" value="Unassembled WGS sequence"/>
</dbReference>
<evidence type="ECO:0000256" key="1">
    <source>
        <dbReference type="ARBA" id="ARBA00004555"/>
    </source>
</evidence>
<evidence type="ECO:0000256" key="9">
    <source>
        <dbReference type="ARBA" id="ARBA00023134"/>
    </source>
</evidence>
<protein>
    <recommendedName>
        <fullName evidence="16">ADP-ribosylation factor</fullName>
    </recommendedName>
</protein>
<name>A0A8J4PUN7_9MYCE</name>
<accession>A0A8J4PUN7</accession>
<dbReference type="GO" id="GO:0003924">
    <property type="term" value="F:GTPase activity"/>
    <property type="evidence" value="ECO:0007669"/>
    <property type="project" value="InterPro"/>
</dbReference>
<evidence type="ECO:0008006" key="16">
    <source>
        <dbReference type="Google" id="ProtNLM"/>
    </source>
</evidence>